<sequence length="107" mass="11248">MLELDKQEGVHVGGRPEYGGGGDDVSNFQVHQDYYKGCIDDVRISGHSVPLPPASNSTSWSQVSMFSNVELGCQSGAGPAACENVSCRAPLTCQDTWGTYYCGGGVG</sequence>
<reference evidence="4 5" key="1">
    <citation type="submission" date="2024-05" db="EMBL/GenBank/DDBJ databases">
        <authorList>
            <person name="Wallberg A."/>
        </authorList>
    </citation>
    <scope>NUCLEOTIDE SEQUENCE [LARGE SCALE GENOMIC DNA]</scope>
</reference>
<feature type="non-terminal residue" evidence="4">
    <location>
        <position position="107"/>
    </location>
</feature>
<keyword evidence="5" id="KW-1185">Reference proteome</keyword>
<organism evidence="4 5">
    <name type="scientific">Meganyctiphanes norvegica</name>
    <name type="common">Northern krill</name>
    <name type="synonym">Thysanopoda norvegica</name>
    <dbReference type="NCBI Taxonomy" id="48144"/>
    <lineage>
        <taxon>Eukaryota</taxon>
        <taxon>Metazoa</taxon>
        <taxon>Ecdysozoa</taxon>
        <taxon>Arthropoda</taxon>
        <taxon>Crustacea</taxon>
        <taxon>Multicrustacea</taxon>
        <taxon>Malacostraca</taxon>
        <taxon>Eumalacostraca</taxon>
        <taxon>Eucarida</taxon>
        <taxon>Euphausiacea</taxon>
        <taxon>Euphausiidae</taxon>
        <taxon>Meganyctiphanes</taxon>
    </lineage>
</organism>
<dbReference type="SUPFAM" id="SSF49899">
    <property type="entry name" value="Concanavalin A-like lectins/glucanases"/>
    <property type="match status" value="1"/>
</dbReference>
<dbReference type="EMBL" id="CAXKWB010042076">
    <property type="protein sequence ID" value="CAL4157413.1"/>
    <property type="molecule type" value="Genomic_DNA"/>
</dbReference>
<proteinExistence type="predicted"/>
<accession>A0AAV2S124</accession>
<evidence type="ECO:0000259" key="3">
    <source>
        <dbReference type="PROSITE" id="PS50025"/>
    </source>
</evidence>
<feature type="domain" description="Laminin G" evidence="3">
    <location>
        <begin position="1"/>
        <end position="73"/>
    </location>
</feature>
<name>A0AAV2S124_MEGNR</name>
<evidence type="ECO:0000256" key="1">
    <source>
        <dbReference type="PROSITE-ProRule" id="PRU00122"/>
    </source>
</evidence>
<protein>
    <recommendedName>
        <fullName evidence="3">Laminin G domain-containing protein</fullName>
    </recommendedName>
</protein>
<evidence type="ECO:0000256" key="2">
    <source>
        <dbReference type="SAM" id="MobiDB-lite"/>
    </source>
</evidence>
<dbReference type="InterPro" id="IPR001791">
    <property type="entry name" value="Laminin_G"/>
</dbReference>
<dbReference type="PROSITE" id="PS50025">
    <property type="entry name" value="LAM_G_DOMAIN"/>
    <property type="match status" value="1"/>
</dbReference>
<dbReference type="Gene3D" id="2.60.120.200">
    <property type="match status" value="1"/>
</dbReference>
<dbReference type="InterPro" id="IPR013320">
    <property type="entry name" value="ConA-like_dom_sf"/>
</dbReference>
<feature type="region of interest" description="Disordered" evidence="2">
    <location>
        <begin position="1"/>
        <end position="23"/>
    </location>
</feature>
<evidence type="ECO:0000313" key="4">
    <source>
        <dbReference type="EMBL" id="CAL4157413.1"/>
    </source>
</evidence>
<evidence type="ECO:0000313" key="5">
    <source>
        <dbReference type="Proteomes" id="UP001497623"/>
    </source>
</evidence>
<comment type="caution">
    <text evidence="4">The sequence shown here is derived from an EMBL/GenBank/DDBJ whole genome shotgun (WGS) entry which is preliminary data.</text>
</comment>
<gene>
    <name evidence="4" type="ORF">MNOR_LOCUS31880</name>
</gene>
<comment type="caution">
    <text evidence="1">Lacks conserved residue(s) required for the propagation of feature annotation.</text>
</comment>
<dbReference type="Proteomes" id="UP001497623">
    <property type="component" value="Unassembled WGS sequence"/>
</dbReference>
<dbReference type="AlphaFoldDB" id="A0AAV2S124"/>